<dbReference type="Proteomes" id="UP000298030">
    <property type="component" value="Unassembled WGS sequence"/>
</dbReference>
<evidence type="ECO:0000313" key="8">
    <source>
        <dbReference type="Proteomes" id="UP000298030"/>
    </source>
</evidence>
<accession>A0A4Y7TWI2</accession>
<keyword evidence="5 6" id="KW-1015">Disulfide bond</keyword>
<keyword evidence="6" id="KW-0732">Signal</keyword>
<dbReference type="CDD" id="cd23507">
    <property type="entry name" value="hydrophobin_I"/>
    <property type="match status" value="1"/>
</dbReference>
<dbReference type="GO" id="GO:0005199">
    <property type="term" value="F:structural constituent of cell wall"/>
    <property type="evidence" value="ECO:0007669"/>
    <property type="project" value="InterPro"/>
</dbReference>
<dbReference type="InterPro" id="IPR001338">
    <property type="entry name" value="Class_I_Hydrophobin"/>
</dbReference>
<name>A0A4Y7TWI2_COPMI</name>
<evidence type="ECO:0000256" key="2">
    <source>
        <dbReference type="ARBA" id="ARBA00010446"/>
    </source>
</evidence>
<feature type="signal peptide" evidence="6">
    <location>
        <begin position="1"/>
        <end position="20"/>
    </location>
</feature>
<feature type="chain" id="PRO_5021510855" description="Hydrophobin" evidence="6">
    <location>
        <begin position="21"/>
        <end position="116"/>
    </location>
</feature>
<comment type="similarity">
    <text evidence="2 6">Belongs to the fungal hydrophobin family.</text>
</comment>
<evidence type="ECO:0000256" key="5">
    <source>
        <dbReference type="ARBA" id="ARBA00023157"/>
    </source>
</evidence>
<dbReference type="SMART" id="SM00075">
    <property type="entry name" value="HYDRO"/>
    <property type="match status" value="1"/>
</dbReference>
<keyword evidence="8" id="KW-1185">Reference proteome</keyword>
<dbReference type="Pfam" id="PF01185">
    <property type="entry name" value="Hydrophobin"/>
    <property type="match status" value="1"/>
</dbReference>
<reference evidence="7 8" key="1">
    <citation type="journal article" date="2019" name="Nat. Ecol. Evol.">
        <title>Megaphylogeny resolves global patterns of mushroom evolution.</title>
        <authorList>
            <person name="Varga T."/>
            <person name="Krizsan K."/>
            <person name="Foldi C."/>
            <person name="Dima B."/>
            <person name="Sanchez-Garcia M."/>
            <person name="Sanchez-Ramirez S."/>
            <person name="Szollosi G.J."/>
            <person name="Szarkandi J.G."/>
            <person name="Papp V."/>
            <person name="Albert L."/>
            <person name="Andreopoulos W."/>
            <person name="Angelini C."/>
            <person name="Antonin V."/>
            <person name="Barry K.W."/>
            <person name="Bougher N.L."/>
            <person name="Buchanan P."/>
            <person name="Buyck B."/>
            <person name="Bense V."/>
            <person name="Catcheside P."/>
            <person name="Chovatia M."/>
            <person name="Cooper J."/>
            <person name="Damon W."/>
            <person name="Desjardin D."/>
            <person name="Finy P."/>
            <person name="Geml J."/>
            <person name="Haridas S."/>
            <person name="Hughes K."/>
            <person name="Justo A."/>
            <person name="Karasinski D."/>
            <person name="Kautmanova I."/>
            <person name="Kiss B."/>
            <person name="Kocsube S."/>
            <person name="Kotiranta H."/>
            <person name="LaButti K.M."/>
            <person name="Lechner B.E."/>
            <person name="Liimatainen K."/>
            <person name="Lipzen A."/>
            <person name="Lukacs Z."/>
            <person name="Mihaltcheva S."/>
            <person name="Morgado L.N."/>
            <person name="Niskanen T."/>
            <person name="Noordeloos M.E."/>
            <person name="Ohm R.A."/>
            <person name="Ortiz-Santana B."/>
            <person name="Ovrebo C."/>
            <person name="Racz N."/>
            <person name="Riley R."/>
            <person name="Savchenko A."/>
            <person name="Shiryaev A."/>
            <person name="Soop K."/>
            <person name="Spirin V."/>
            <person name="Szebenyi C."/>
            <person name="Tomsovsky M."/>
            <person name="Tulloss R.E."/>
            <person name="Uehling J."/>
            <person name="Grigoriev I.V."/>
            <person name="Vagvolgyi C."/>
            <person name="Papp T."/>
            <person name="Martin F.M."/>
            <person name="Miettinen O."/>
            <person name="Hibbett D.S."/>
            <person name="Nagy L.G."/>
        </authorList>
    </citation>
    <scope>NUCLEOTIDE SEQUENCE [LARGE SCALE GENOMIC DNA]</scope>
    <source>
        <strain evidence="7 8">FP101781</strain>
    </source>
</reference>
<comment type="caution">
    <text evidence="7">The sequence shown here is derived from an EMBL/GenBank/DDBJ whole genome shotgun (WGS) entry which is preliminary data.</text>
</comment>
<evidence type="ECO:0000313" key="7">
    <source>
        <dbReference type="EMBL" id="TEB38294.1"/>
    </source>
</evidence>
<comment type="subcellular location">
    <subcellularLocation>
        <location evidence="1 6">Secreted</location>
        <location evidence="1 6">Cell wall</location>
    </subcellularLocation>
</comment>
<sequence>MFTRVVALATAATLFAFAAASPGGASHGGVSQCNAGKIQCCNSAQEADKVDKNTSSLLQTIGIDVKGLTGMIGSNCSPLSVAAIGGNSCTSQQVCCEGNHFNGLIAIGCTPINVSL</sequence>
<dbReference type="AlphaFoldDB" id="A0A4Y7TWI2"/>
<dbReference type="OrthoDB" id="4225815at2759"/>
<protein>
    <recommendedName>
        <fullName evidence="6">Hydrophobin</fullName>
    </recommendedName>
</protein>
<dbReference type="GO" id="GO:0009277">
    <property type="term" value="C:fungal-type cell wall"/>
    <property type="evidence" value="ECO:0007669"/>
    <property type="project" value="InterPro"/>
</dbReference>
<proteinExistence type="inferred from homology"/>
<gene>
    <name evidence="7" type="ORF">FA13DRAFT_1809555</name>
</gene>
<evidence type="ECO:0000256" key="6">
    <source>
        <dbReference type="RuleBase" id="RU365009"/>
    </source>
</evidence>
<organism evidence="7 8">
    <name type="scientific">Coprinellus micaceus</name>
    <name type="common">Glistening ink-cap mushroom</name>
    <name type="synonym">Coprinus micaceus</name>
    <dbReference type="NCBI Taxonomy" id="71717"/>
    <lineage>
        <taxon>Eukaryota</taxon>
        <taxon>Fungi</taxon>
        <taxon>Dikarya</taxon>
        <taxon>Basidiomycota</taxon>
        <taxon>Agaricomycotina</taxon>
        <taxon>Agaricomycetes</taxon>
        <taxon>Agaricomycetidae</taxon>
        <taxon>Agaricales</taxon>
        <taxon>Agaricineae</taxon>
        <taxon>Psathyrellaceae</taxon>
        <taxon>Coprinellus</taxon>
    </lineage>
</organism>
<evidence type="ECO:0000256" key="1">
    <source>
        <dbReference type="ARBA" id="ARBA00004191"/>
    </source>
</evidence>
<dbReference type="EMBL" id="QPFP01000003">
    <property type="protein sequence ID" value="TEB38294.1"/>
    <property type="molecule type" value="Genomic_DNA"/>
</dbReference>
<keyword evidence="4 6" id="KW-0964">Secreted</keyword>
<keyword evidence="3 6" id="KW-0134">Cell wall</keyword>
<evidence type="ECO:0000256" key="4">
    <source>
        <dbReference type="ARBA" id="ARBA00022525"/>
    </source>
</evidence>
<evidence type="ECO:0000256" key="3">
    <source>
        <dbReference type="ARBA" id="ARBA00022512"/>
    </source>
</evidence>